<dbReference type="Proteomes" id="UP001447842">
    <property type="component" value="Chromosome"/>
</dbReference>
<feature type="domain" description="Mop" evidence="3">
    <location>
        <begin position="2"/>
        <end position="67"/>
    </location>
</feature>
<keyword evidence="1 2" id="KW-0500">Molybdenum</keyword>
<evidence type="ECO:0000256" key="1">
    <source>
        <dbReference type="ARBA" id="ARBA00022505"/>
    </source>
</evidence>
<name>A0ABZ3HA44_9BACT</name>
<dbReference type="SUPFAM" id="SSF50331">
    <property type="entry name" value="MOP-like"/>
    <property type="match status" value="2"/>
</dbReference>
<evidence type="ECO:0000259" key="3">
    <source>
        <dbReference type="PROSITE" id="PS51866"/>
    </source>
</evidence>
<dbReference type="Pfam" id="PF03459">
    <property type="entry name" value="TOBE"/>
    <property type="match status" value="2"/>
</dbReference>
<dbReference type="EMBL" id="CP147920">
    <property type="protein sequence ID" value="XAU15390.1"/>
    <property type="molecule type" value="Genomic_DNA"/>
</dbReference>
<evidence type="ECO:0000313" key="5">
    <source>
        <dbReference type="Proteomes" id="UP001447842"/>
    </source>
</evidence>
<dbReference type="InterPro" id="IPR008995">
    <property type="entry name" value="Mo/tungstate-bd_C_term_dom"/>
</dbReference>
<dbReference type="PROSITE" id="PS51866">
    <property type="entry name" value="MOP"/>
    <property type="match status" value="2"/>
</dbReference>
<dbReference type="InterPro" id="IPR005116">
    <property type="entry name" value="Transp-assoc_OB_typ1"/>
</dbReference>
<dbReference type="InterPro" id="IPR004606">
    <property type="entry name" value="Mop_domain"/>
</dbReference>
<evidence type="ECO:0000313" key="4">
    <source>
        <dbReference type="EMBL" id="XAU15390.1"/>
    </source>
</evidence>
<feature type="domain" description="Mop" evidence="3">
    <location>
        <begin position="72"/>
        <end position="137"/>
    </location>
</feature>
<accession>A0ABZ3HA44</accession>
<dbReference type="Gene3D" id="2.40.50.100">
    <property type="match status" value="2"/>
</dbReference>
<proteinExistence type="predicted"/>
<gene>
    <name evidence="4" type="ORF">WCY31_01515</name>
</gene>
<organism evidence="4 5">
    <name type="scientific">Sulfurimonas diazotrophicus</name>
    <dbReference type="NCBI Taxonomy" id="3131939"/>
    <lineage>
        <taxon>Bacteria</taxon>
        <taxon>Pseudomonadati</taxon>
        <taxon>Campylobacterota</taxon>
        <taxon>Epsilonproteobacteria</taxon>
        <taxon>Campylobacterales</taxon>
        <taxon>Sulfurimonadaceae</taxon>
        <taxon>Sulfurimonas</taxon>
    </lineage>
</organism>
<protein>
    <submittedName>
        <fullName evidence="4">TOBE domain-containing protein</fullName>
    </submittedName>
</protein>
<dbReference type="RefSeq" id="WP_345972878.1">
    <property type="nucleotide sequence ID" value="NZ_CP147920.1"/>
</dbReference>
<dbReference type="NCBIfam" id="TIGR00638">
    <property type="entry name" value="Mop"/>
    <property type="match status" value="2"/>
</dbReference>
<keyword evidence="5" id="KW-1185">Reference proteome</keyword>
<reference evidence="4 5" key="1">
    <citation type="submission" date="2024-03" db="EMBL/GenBank/DDBJ databases">
        <title>Sulfurimonas sp. HSL3-1.</title>
        <authorList>
            <person name="Wang S."/>
        </authorList>
    </citation>
    <scope>NUCLEOTIDE SEQUENCE [LARGE SCALE GENOMIC DNA]</scope>
    <source>
        <strain evidence="4 5">HSL3-1</strain>
    </source>
</reference>
<evidence type="ECO:0000256" key="2">
    <source>
        <dbReference type="PROSITE-ProRule" id="PRU01213"/>
    </source>
</evidence>
<sequence length="137" mass="14227">MKTSARNQIKATVTEIIGGTVNSEVVMDVAGTPLKAIITKEAVSEMGLTAGSEVYAIIKASFVMIAKEKPGKISTRNVIETTVSDMIEGPVSCELKLAMGSAVLTAIITEEAAKELGVAKGDTVYALIKASAIILAQ</sequence>